<accession>A0A1I7UX98</accession>
<keyword evidence="4" id="KW-1185">Reference proteome</keyword>
<dbReference type="SUPFAM" id="SSF51445">
    <property type="entry name" value="(Trans)glycosidases"/>
    <property type="match status" value="1"/>
</dbReference>
<dbReference type="InterPro" id="IPR017853">
    <property type="entry name" value="GH"/>
</dbReference>
<proteinExistence type="inferred from homology"/>
<dbReference type="WBParaSite" id="Csp11.Scaffold630.g20256.t1">
    <property type="protein sequence ID" value="Csp11.Scaffold630.g20256.t1"/>
    <property type="gene ID" value="Csp11.Scaffold630.g20256"/>
</dbReference>
<feature type="signal peptide" evidence="3">
    <location>
        <begin position="1"/>
        <end position="18"/>
    </location>
</feature>
<evidence type="ECO:0000313" key="5">
    <source>
        <dbReference type="WBParaSite" id="Csp11.Scaffold630.g20256.t1"/>
    </source>
</evidence>
<dbReference type="Proteomes" id="UP000095282">
    <property type="component" value="Unplaced"/>
</dbReference>
<dbReference type="InterPro" id="IPR002053">
    <property type="entry name" value="Glyco_hydro_25"/>
</dbReference>
<keyword evidence="2 3" id="KW-0732">Signal</keyword>
<feature type="chain" id="PRO_5009309498" evidence="3">
    <location>
        <begin position="19"/>
        <end position="287"/>
    </location>
</feature>
<dbReference type="STRING" id="1561998.A0A1I7UX98"/>
<dbReference type="GO" id="GO:0045087">
    <property type="term" value="P:innate immune response"/>
    <property type="evidence" value="ECO:0007669"/>
    <property type="project" value="TreeGrafter"/>
</dbReference>
<evidence type="ECO:0000313" key="4">
    <source>
        <dbReference type="Proteomes" id="UP000095282"/>
    </source>
</evidence>
<dbReference type="GO" id="GO:0007165">
    <property type="term" value="P:signal transduction"/>
    <property type="evidence" value="ECO:0007669"/>
    <property type="project" value="TreeGrafter"/>
</dbReference>
<dbReference type="PANTHER" id="PTHR23208:SF14">
    <property type="entry name" value="GLYCOSIDE HYDROLASE FAMILY 25 PROTEIN-RELATED"/>
    <property type="match status" value="1"/>
</dbReference>
<protein>
    <submittedName>
        <fullName evidence="5">Lysozyme</fullName>
    </submittedName>
</protein>
<reference evidence="5" key="1">
    <citation type="submission" date="2016-11" db="UniProtKB">
        <authorList>
            <consortium name="WormBaseParasite"/>
        </authorList>
    </citation>
    <scope>IDENTIFICATION</scope>
</reference>
<evidence type="ECO:0000256" key="3">
    <source>
        <dbReference type="SAM" id="SignalP"/>
    </source>
</evidence>
<comment type="similarity">
    <text evidence="1">Belongs to the glycosyl hydrolase 25 family.</text>
</comment>
<evidence type="ECO:0000256" key="1">
    <source>
        <dbReference type="ARBA" id="ARBA00010646"/>
    </source>
</evidence>
<dbReference type="AlphaFoldDB" id="A0A1I7UX98"/>
<dbReference type="GO" id="GO:0016998">
    <property type="term" value="P:cell wall macromolecule catabolic process"/>
    <property type="evidence" value="ECO:0007669"/>
    <property type="project" value="InterPro"/>
</dbReference>
<sequence>MLLKFVAIISVFTVIAQSVPVLPFIDSSLPIKFREVIAEPAPSIPSNLASYASAVDFSDLASLAELQYIKQSGYSVIFVRVYTQGSFDQNACSTIYSAYNAGLGTEPFMFPQPLSNKPGNQQLDEVYQGLTECGITVRSIWIQVTTPINWSSYPNNNISFINSIVTRARQYGITVGIYTSYSNWSQITNGYSNIGNDVLLWYWSVFEEGANGETPANFDDFRAFGCWTVPTVKQFAQMEKSVHWMLTKMFMLLEKRSRQLKKMTRCIPEASLVEISSYDWLILSIRY</sequence>
<dbReference type="eggNOG" id="ENOG502S5RB">
    <property type="taxonomic scope" value="Eukaryota"/>
</dbReference>
<dbReference type="InterPro" id="IPR051595">
    <property type="entry name" value="GH25_Enzymes"/>
</dbReference>
<dbReference type="PANTHER" id="PTHR23208">
    <property type="entry name" value="LYSOZYME PROTEIN"/>
    <property type="match status" value="1"/>
</dbReference>
<organism evidence="4 5">
    <name type="scientific">Caenorhabditis tropicalis</name>
    <dbReference type="NCBI Taxonomy" id="1561998"/>
    <lineage>
        <taxon>Eukaryota</taxon>
        <taxon>Metazoa</taxon>
        <taxon>Ecdysozoa</taxon>
        <taxon>Nematoda</taxon>
        <taxon>Chromadorea</taxon>
        <taxon>Rhabditida</taxon>
        <taxon>Rhabditina</taxon>
        <taxon>Rhabditomorpha</taxon>
        <taxon>Rhabditoidea</taxon>
        <taxon>Rhabditidae</taxon>
        <taxon>Peloderinae</taxon>
        <taxon>Caenorhabditis</taxon>
    </lineage>
</organism>
<evidence type="ECO:0000256" key="2">
    <source>
        <dbReference type="ARBA" id="ARBA00022729"/>
    </source>
</evidence>
<dbReference type="GO" id="GO:0003796">
    <property type="term" value="F:lysozyme activity"/>
    <property type="evidence" value="ECO:0007669"/>
    <property type="project" value="InterPro"/>
</dbReference>
<name>A0A1I7UX98_9PELO</name>
<dbReference type="Gene3D" id="3.20.20.80">
    <property type="entry name" value="Glycosidases"/>
    <property type="match status" value="1"/>
</dbReference>
<dbReference type="GO" id="GO:0009253">
    <property type="term" value="P:peptidoglycan catabolic process"/>
    <property type="evidence" value="ECO:0007669"/>
    <property type="project" value="InterPro"/>
</dbReference>
<dbReference type="PROSITE" id="PS51904">
    <property type="entry name" value="GLYCOSYL_HYDROL_F25_2"/>
    <property type="match status" value="1"/>
</dbReference>